<keyword evidence="4" id="KW-1185">Reference proteome</keyword>
<dbReference type="InterPro" id="IPR036249">
    <property type="entry name" value="Thioredoxin-like_sf"/>
</dbReference>
<evidence type="ECO:0000313" key="4">
    <source>
        <dbReference type="Proteomes" id="UP001500665"/>
    </source>
</evidence>
<keyword evidence="1" id="KW-0812">Transmembrane</keyword>
<keyword evidence="1" id="KW-0472">Membrane</keyword>
<gene>
    <name evidence="3" type="ORF">GCM10009550_18560</name>
</gene>
<sequence length="137" mass="15040">MLPLVSVAVGLMIFVRQAGEGRPGPAVVWAVVFSVVALGVSPLAFPRSVGAAEARRRSAEDGRPIVYWRPGCQYCLRLRLRLGRTARRAHWVDIWRDPEGAADVRAVTGGDETVPTAVVAGRPHVNPDPAWLRRRLR</sequence>
<reference evidence="4" key="1">
    <citation type="journal article" date="2019" name="Int. J. Syst. Evol. Microbiol.">
        <title>The Global Catalogue of Microorganisms (GCM) 10K type strain sequencing project: providing services to taxonomists for standard genome sequencing and annotation.</title>
        <authorList>
            <consortium name="The Broad Institute Genomics Platform"/>
            <consortium name="The Broad Institute Genome Sequencing Center for Infectious Disease"/>
            <person name="Wu L."/>
            <person name="Ma J."/>
        </authorList>
    </citation>
    <scope>NUCLEOTIDE SEQUENCE [LARGE SCALE GENOMIC DNA]</scope>
    <source>
        <strain evidence="4">JCM 10696</strain>
    </source>
</reference>
<evidence type="ECO:0000256" key="1">
    <source>
        <dbReference type="SAM" id="Phobius"/>
    </source>
</evidence>
<comment type="caution">
    <text evidence="3">The sequence shown here is derived from an EMBL/GenBank/DDBJ whole genome shotgun (WGS) entry which is preliminary data.</text>
</comment>
<dbReference type="Gene3D" id="3.40.30.10">
    <property type="entry name" value="Glutaredoxin"/>
    <property type="match status" value="1"/>
</dbReference>
<name>A0ABP4B770_9ACTN</name>
<dbReference type="Pfam" id="PF00462">
    <property type="entry name" value="Glutaredoxin"/>
    <property type="match status" value="1"/>
</dbReference>
<feature type="domain" description="Glutaredoxin" evidence="2">
    <location>
        <begin position="66"/>
        <end position="122"/>
    </location>
</feature>
<organism evidence="3 4">
    <name type="scientific">Actinocorallia libanotica</name>
    <dbReference type="NCBI Taxonomy" id="46162"/>
    <lineage>
        <taxon>Bacteria</taxon>
        <taxon>Bacillati</taxon>
        <taxon>Actinomycetota</taxon>
        <taxon>Actinomycetes</taxon>
        <taxon>Streptosporangiales</taxon>
        <taxon>Thermomonosporaceae</taxon>
        <taxon>Actinocorallia</taxon>
    </lineage>
</organism>
<protein>
    <submittedName>
        <fullName evidence="3">Glutaredoxin domain-containing protein</fullName>
    </submittedName>
</protein>
<dbReference type="EMBL" id="BAAAHH010000005">
    <property type="protein sequence ID" value="GAA0945105.1"/>
    <property type="molecule type" value="Genomic_DNA"/>
</dbReference>
<keyword evidence="1" id="KW-1133">Transmembrane helix</keyword>
<proteinExistence type="predicted"/>
<feature type="transmembrane region" description="Helical" evidence="1">
    <location>
        <begin position="28"/>
        <end position="46"/>
    </location>
</feature>
<accession>A0ABP4B770</accession>
<evidence type="ECO:0000259" key="2">
    <source>
        <dbReference type="Pfam" id="PF00462"/>
    </source>
</evidence>
<dbReference type="Proteomes" id="UP001500665">
    <property type="component" value="Unassembled WGS sequence"/>
</dbReference>
<evidence type="ECO:0000313" key="3">
    <source>
        <dbReference type="EMBL" id="GAA0945105.1"/>
    </source>
</evidence>
<dbReference type="SUPFAM" id="SSF52833">
    <property type="entry name" value="Thioredoxin-like"/>
    <property type="match status" value="1"/>
</dbReference>
<dbReference type="InterPro" id="IPR002109">
    <property type="entry name" value="Glutaredoxin"/>
</dbReference>